<dbReference type="Proteomes" id="UP000320799">
    <property type="component" value="Segment"/>
</dbReference>
<reference evidence="2 3" key="1">
    <citation type="submission" date="2019-06" db="EMBL/GenBank/DDBJ databases">
        <authorList>
            <person name="Kincaid V.D."/>
            <person name="Fuller A."/>
            <person name="Hodges K."/>
            <person name="Bansal M."/>
            <person name="Essig J."/>
            <person name="Johnson A."/>
        </authorList>
    </citation>
    <scope>NUCLEOTIDE SEQUENCE [LARGE SCALE GENOMIC DNA]</scope>
</reference>
<accession>A0A514CT20</accession>
<protein>
    <submittedName>
        <fullName evidence="2">Uncharacterized protein</fullName>
    </submittedName>
</protein>
<evidence type="ECO:0000256" key="1">
    <source>
        <dbReference type="SAM" id="MobiDB-lite"/>
    </source>
</evidence>
<sequence length="375" mass="41615">MDIDQRMQRLLERRGETQEEFDAMLKTKYPAMFDGVPQTSDGRAAMGAGHGHVFANANGERSRCGGSKICSKCIDDAKLKASITEAAAFIKASSAFTGTDVPNAEQADDFGIEAGDDAGGDMVDKNGHPQSFEGIPETIDPKTLERLEDITLPSQQELMMEIFASTRLQATAIRAISEQDFKSWDSSQQKQWLAEHPESKFRPGTADDNENGPDEGNDEIIPDEDGDEPESLSTEEDDAQMIQDAKDKAAENRKARAEQEKQDREAQRQRDEIKMQKFMGYMKDAAEDIINLGQDPSNLQLEFDDNDQEEPEETGDPELDRAYIALSSIDNQITAVQSKLKEFGEGPGAESLSTELAKLVRYKEKLTDYIVALEK</sequence>
<feature type="compositionally biased region" description="Acidic residues" evidence="1">
    <location>
        <begin position="302"/>
        <end position="317"/>
    </location>
</feature>
<evidence type="ECO:0000313" key="3">
    <source>
        <dbReference type="Proteomes" id="UP000320799"/>
    </source>
</evidence>
<proteinExistence type="predicted"/>
<dbReference type="GeneID" id="56136091"/>
<keyword evidence="3" id="KW-1185">Reference proteome</keyword>
<organism evidence="2 3">
    <name type="scientific">Achromobacter phage Motura</name>
    <dbReference type="NCBI Taxonomy" id="2591403"/>
    <lineage>
        <taxon>Viruses</taxon>
        <taxon>Duplodnaviria</taxon>
        <taxon>Heunggongvirae</taxon>
        <taxon>Uroviricota</taxon>
        <taxon>Caudoviricetes</taxon>
        <taxon>Moturavirus</taxon>
        <taxon>Moturavirus motura</taxon>
    </lineage>
</organism>
<feature type="region of interest" description="Disordered" evidence="1">
    <location>
        <begin position="293"/>
        <end position="318"/>
    </location>
</feature>
<dbReference type="EMBL" id="MN094788">
    <property type="protein sequence ID" value="QDH83616.1"/>
    <property type="molecule type" value="Genomic_DNA"/>
</dbReference>
<feature type="region of interest" description="Disordered" evidence="1">
    <location>
        <begin position="187"/>
        <end position="274"/>
    </location>
</feature>
<name>A0A514CT20_9CAUD</name>
<dbReference type="RefSeq" id="YP_009903815.1">
    <property type="nucleotide sequence ID" value="NC_049849.1"/>
</dbReference>
<evidence type="ECO:0000313" key="2">
    <source>
        <dbReference type="EMBL" id="QDH83616.1"/>
    </source>
</evidence>
<feature type="compositionally biased region" description="Acidic residues" evidence="1">
    <location>
        <begin position="207"/>
        <end position="239"/>
    </location>
</feature>
<feature type="compositionally biased region" description="Basic and acidic residues" evidence="1">
    <location>
        <begin position="244"/>
        <end position="274"/>
    </location>
</feature>
<dbReference type="KEGG" id="vg:56136091"/>